<proteinExistence type="predicted"/>
<dbReference type="Proteomes" id="UP000092445">
    <property type="component" value="Unassembled WGS sequence"/>
</dbReference>
<protein>
    <submittedName>
        <fullName evidence="1">Uncharacterized protein</fullName>
    </submittedName>
</protein>
<evidence type="ECO:0000313" key="1">
    <source>
        <dbReference type="EnsemblMetazoa" id="GPAI029617-PA"/>
    </source>
</evidence>
<dbReference type="AlphaFoldDB" id="A0A1A9ZZC4"/>
<evidence type="ECO:0000313" key="2">
    <source>
        <dbReference type="Proteomes" id="UP000092445"/>
    </source>
</evidence>
<organism evidence="1 2">
    <name type="scientific">Glossina pallidipes</name>
    <name type="common">Tsetse fly</name>
    <dbReference type="NCBI Taxonomy" id="7398"/>
    <lineage>
        <taxon>Eukaryota</taxon>
        <taxon>Metazoa</taxon>
        <taxon>Ecdysozoa</taxon>
        <taxon>Arthropoda</taxon>
        <taxon>Hexapoda</taxon>
        <taxon>Insecta</taxon>
        <taxon>Pterygota</taxon>
        <taxon>Neoptera</taxon>
        <taxon>Endopterygota</taxon>
        <taxon>Diptera</taxon>
        <taxon>Brachycera</taxon>
        <taxon>Muscomorpha</taxon>
        <taxon>Hippoboscoidea</taxon>
        <taxon>Glossinidae</taxon>
        <taxon>Glossina</taxon>
    </lineage>
</organism>
<reference evidence="2" key="1">
    <citation type="submission" date="2014-03" db="EMBL/GenBank/DDBJ databases">
        <authorList>
            <person name="Aksoy S."/>
            <person name="Warren W."/>
            <person name="Wilson R.K."/>
        </authorList>
    </citation>
    <scope>NUCLEOTIDE SEQUENCE [LARGE SCALE GENOMIC DNA]</scope>
    <source>
        <strain evidence="2">IAEA</strain>
    </source>
</reference>
<dbReference type="EnsemblMetazoa" id="GPAI029617-RA">
    <property type="protein sequence ID" value="GPAI029617-PA"/>
    <property type="gene ID" value="GPAI029617"/>
</dbReference>
<reference evidence="1" key="2">
    <citation type="submission" date="2020-05" db="UniProtKB">
        <authorList>
            <consortium name="EnsemblMetazoa"/>
        </authorList>
    </citation>
    <scope>IDENTIFICATION</scope>
    <source>
        <strain evidence="1">IAEA</strain>
    </source>
</reference>
<accession>A0A1A9ZZC4</accession>
<keyword evidence="2" id="KW-1185">Reference proteome</keyword>
<dbReference type="VEuPathDB" id="VectorBase:GPAI029617"/>
<sequence length="131" mass="15459">MWWKAPQHQSEKHTTEFHHDLTANKLSAARVQDTLAKLESPSTTTTPFKKFPEATKVLFPKGRGVEEKKLAVLTMATIRQNRREFQLEDLPFDVRQRVEKSKMEVHQRARRKRISRVVFYGTQKFRLVLNL</sequence>
<name>A0A1A9ZZC4_GLOPL</name>